<proteinExistence type="predicted"/>
<reference evidence="1 2" key="1">
    <citation type="submission" date="2023-09" db="EMBL/GenBank/DDBJ databases">
        <authorList>
            <person name="Wang M."/>
        </authorList>
    </citation>
    <scope>NUCLEOTIDE SEQUENCE [LARGE SCALE GENOMIC DNA]</scope>
    <source>
        <strain evidence="1">GT-2023</strain>
        <tissue evidence="1">Liver</tissue>
    </source>
</reference>
<dbReference type="EMBL" id="JAYMGO010000013">
    <property type="protein sequence ID" value="KAL1263673.1"/>
    <property type="molecule type" value="Genomic_DNA"/>
</dbReference>
<dbReference type="Proteomes" id="UP001558613">
    <property type="component" value="Unassembled WGS sequence"/>
</dbReference>
<name>A0ABR3MIZ3_9TELE</name>
<keyword evidence="2" id="KW-1185">Reference proteome</keyword>
<sequence>MDMRLELPLNLQLCQMEIYSKPARPLYISCAVLMWPFIHPFWMSVTVLGAADRLTHSNKVRFVQPRGLCGCVHLMRLRKPSTLT</sequence>
<protein>
    <submittedName>
        <fullName evidence="1">Uncharacterized protein</fullName>
    </submittedName>
</protein>
<accession>A0ABR3MIZ3</accession>
<comment type="caution">
    <text evidence="1">The sequence shown here is derived from an EMBL/GenBank/DDBJ whole genome shotgun (WGS) entry which is preliminary data.</text>
</comment>
<evidence type="ECO:0000313" key="2">
    <source>
        <dbReference type="Proteomes" id="UP001558613"/>
    </source>
</evidence>
<evidence type="ECO:0000313" key="1">
    <source>
        <dbReference type="EMBL" id="KAL1263673.1"/>
    </source>
</evidence>
<gene>
    <name evidence="1" type="ORF">QQF64_006412</name>
</gene>
<organism evidence="1 2">
    <name type="scientific">Cirrhinus molitorella</name>
    <name type="common">mud carp</name>
    <dbReference type="NCBI Taxonomy" id="172907"/>
    <lineage>
        <taxon>Eukaryota</taxon>
        <taxon>Metazoa</taxon>
        <taxon>Chordata</taxon>
        <taxon>Craniata</taxon>
        <taxon>Vertebrata</taxon>
        <taxon>Euteleostomi</taxon>
        <taxon>Actinopterygii</taxon>
        <taxon>Neopterygii</taxon>
        <taxon>Teleostei</taxon>
        <taxon>Ostariophysi</taxon>
        <taxon>Cypriniformes</taxon>
        <taxon>Cyprinidae</taxon>
        <taxon>Labeoninae</taxon>
        <taxon>Labeonini</taxon>
        <taxon>Cirrhinus</taxon>
    </lineage>
</organism>